<reference evidence="1 2" key="1">
    <citation type="submission" date="2020-08" db="EMBL/GenBank/DDBJ databases">
        <title>Genome sequence of Leucobacter denitrificans KACC 14055T.</title>
        <authorList>
            <person name="Hyun D.-W."/>
            <person name="Bae J.-W."/>
        </authorList>
    </citation>
    <scope>NUCLEOTIDE SEQUENCE [LARGE SCALE GENOMIC DNA]</scope>
    <source>
        <strain evidence="1 2">KACC 14055</strain>
    </source>
</reference>
<evidence type="ECO:0000313" key="2">
    <source>
        <dbReference type="Proteomes" id="UP000515934"/>
    </source>
</evidence>
<sequence length="362" mass="39772">MRYAEPPFQARGPVSEQLLAALGAPTSESEETLAGFDERLAHALSHVNDILRDDDLQVSLLVLHGLHYGSVVDADEEWEWHPVMVAARVAIEREFERQLREVVPEVPLPKPEAEAVASALFELTKPTPGPSLARFIAKRATAEHVREYLVLRSVYTLKEADAQTWTIPRLNGRVKAALVEIQTDEYGGGREERMHSSIFAKAMREFGLDDTYAAHLDSVPALIIASFNMMSMFGLNRRLRGASAGHYAAYEMTSSLPNRMIGDGIRRLGFGEAVSDYFDEHVEADAVHEQIAGRDLAGGLAEQEPQLLADIVFGANASVCIDGWGAEEALEAWIADRSALRQPFAVGEQSHPADALEMEGAK</sequence>
<gene>
    <name evidence="1" type="ORF">H9L06_07180</name>
</gene>
<dbReference type="AlphaFoldDB" id="A0A7G9S2K9"/>
<keyword evidence="2" id="KW-1185">Reference proteome</keyword>
<dbReference type="Gene3D" id="1.20.910.10">
    <property type="entry name" value="Heme oxygenase-like"/>
    <property type="match status" value="1"/>
</dbReference>
<accession>A0A7G9S2K9</accession>
<evidence type="ECO:0000313" key="1">
    <source>
        <dbReference type="EMBL" id="QNN62084.1"/>
    </source>
</evidence>
<dbReference type="Pfam" id="PF14518">
    <property type="entry name" value="Haem_oxygenas_2"/>
    <property type="match status" value="1"/>
</dbReference>
<protein>
    <submittedName>
        <fullName evidence="1">Iron-containing redox enzyme family protein</fullName>
    </submittedName>
</protein>
<dbReference type="SUPFAM" id="SSF48613">
    <property type="entry name" value="Heme oxygenase-like"/>
    <property type="match status" value="1"/>
</dbReference>
<proteinExistence type="predicted"/>
<dbReference type="RefSeq" id="WP_187554555.1">
    <property type="nucleotide sequence ID" value="NZ_CP060716.1"/>
</dbReference>
<organism evidence="1 2">
    <name type="scientific">Leucobacter denitrificans</name>
    <dbReference type="NCBI Taxonomy" id="683042"/>
    <lineage>
        <taxon>Bacteria</taxon>
        <taxon>Bacillati</taxon>
        <taxon>Actinomycetota</taxon>
        <taxon>Actinomycetes</taxon>
        <taxon>Micrococcales</taxon>
        <taxon>Microbacteriaceae</taxon>
        <taxon>Leucobacter</taxon>
    </lineage>
</organism>
<dbReference type="Proteomes" id="UP000515934">
    <property type="component" value="Chromosome"/>
</dbReference>
<dbReference type="EMBL" id="CP060716">
    <property type="protein sequence ID" value="QNN62084.1"/>
    <property type="molecule type" value="Genomic_DNA"/>
</dbReference>
<dbReference type="KEGG" id="ldn:H9L06_07180"/>
<dbReference type="SMART" id="SM01236">
    <property type="entry name" value="Haem_oxygenase_2"/>
    <property type="match status" value="1"/>
</dbReference>
<name>A0A7G9S2K9_9MICO</name>
<dbReference type="InterPro" id="IPR016084">
    <property type="entry name" value="Haem_Oase-like_multi-hlx"/>
</dbReference>